<dbReference type="VEuPathDB" id="AmoebaDB:EHI7A_026850"/>
<evidence type="ECO:0000313" key="3">
    <source>
        <dbReference type="Proteomes" id="UP000078387"/>
    </source>
</evidence>
<dbReference type="VEuPathDB" id="AmoebaDB:EHI8A_134470"/>
<dbReference type="Proteomes" id="UP000078387">
    <property type="component" value="Unassembled WGS sequence"/>
</dbReference>
<accession>A0A5K1U989</accession>
<gene>
    <name evidence="2" type="ORF">CL6EHI_152150</name>
</gene>
<name>A0A5K1U989_ENTHI</name>
<dbReference type="VEuPathDB" id="AmoebaDB:KM1_057870"/>
<feature type="coiled-coil region" evidence="1">
    <location>
        <begin position="45"/>
        <end position="79"/>
    </location>
</feature>
<reference evidence="2 3" key="1">
    <citation type="submission" date="2016-05" db="EMBL/GenBank/DDBJ databases">
        <title>First whole genome sequencing of Entamoeba histolytica HM1:IMSS-clone-6.</title>
        <authorList>
            <person name="Mukherjee Avik.K."/>
            <person name="Izumyama S."/>
            <person name="Nakada-Tsukui K."/>
            <person name="Nozaki T."/>
        </authorList>
    </citation>
    <scope>NUCLEOTIDE SEQUENCE [LARGE SCALE GENOMIC DNA]</scope>
    <source>
        <strain evidence="2 3">HM1:IMSS clone 6</strain>
    </source>
</reference>
<dbReference type="VEuPathDB" id="AmoebaDB:EHI_152150"/>
<evidence type="ECO:0000313" key="2">
    <source>
        <dbReference type="EMBL" id="GAT91465.1"/>
    </source>
</evidence>
<dbReference type="OMA" id="QCEMIEQ"/>
<keyword evidence="1" id="KW-0175">Coiled coil</keyword>
<sequence length="170" mass="20055">MSKVTEQQTIINKTVDLIEKQIKGWGVLCQMINEGVQRFNDSNEVNEKEEQIIGLHALNERLEEMYHSMETAVNNTKSRILKLPIGNDSSVYQHYHHQCEMVEQIVKWYCIEWIVRDNLIQQLNHSISTIQVQELHDKWKNYSHNNEIQTMIDTLKTCRSFSGIVNKNLR</sequence>
<proteinExistence type="predicted"/>
<dbReference type="VEuPathDB" id="AmoebaDB:EHI5A_025430"/>
<protein>
    <submittedName>
        <fullName evidence="2">Uncharacterized protein</fullName>
    </submittedName>
</protein>
<organism evidence="2 3">
    <name type="scientific">Entamoeba histolytica</name>
    <dbReference type="NCBI Taxonomy" id="5759"/>
    <lineage>
        <taxon>Eukaryota</taxon>
        <taxon>Amoebozoa</taxon>
        <taxon>Evosea</taxon>
        <taxon>Archamoebae</taxon>
        <taxon>Mastigamoebida</taxon>
        <taxon>Entamoebidae</taxon>
        <taxon>Entamoeba</taxon>
    </lineage>
</organism>
<dbReference type="EMBL" id="BDEQ01000001">
    <property type="protein sequence ID" value="GAT91465.1"/>
    <property type="molecule type" value="Genomic_DNA"/>
</dbReference>
<dbReference type="AlphaFoldDB" id="A0A5K1U989"/>
<comment type="caution">
    <text evidence="2">The sequence shown here is derived from an EMBL/GenBank/DDBJ whole genome shotgun (WGS) entry which is preliminary data.</text>
</comment>
<evidence type="ECO:0000256" key="1">
    <source>
        <dbReference type="SAM" id="Coils"/>
    </source>
</evidence>